<dbReference type="PANTHER" id="PTHR15952">
    <property type="entry name" value="EXPORTIN-T/LOS1"/>
    <property type="match status" value="1"/>
</dbReference>
<evidence type="ECO:0000259" key="9">
    <source>
        <dbReference type="Pfam" id="PF03810"/>
    </source>
</evidence>
<proteinExistence type="inferred from homology"/>
<dbReference type="InterPro" id="IPR040017">
    <property type="entry name" value="XPOT"/>
</dbReference>
<evidence type="ECO:0000313" key="11">
    <source>
        <dbReference type="EMBL" id="RKP05883.1"/>
    </source>
</evidence>
<dbReference type="EMBL" id="KZ993007">
    <property type="protein sequence ID" value="RKP05883.1"/>
    <property type="molecule type" value="Genomic_DNA"/>
</dbReference>
<protein>
    <recommendedName>
        <fullName evidence="3 8">Exportin-T</fullName>
    </recommendedName>
    <alternativeName>
        <fullName evidence="8">Exportin(tRNA)</fullName>
    </alternativeName>
    <alternativeName>
        <fullName evidence="8">tRNA exportin</fullName>
    </alternativeName>
</protein>
<dbReference type="GO" id="GO:0005737">
    <property type="term" value="C:cytoplasm"/>
    <property type="evidence" value="ECO:0007669"/>
    <property type="project" value="UniProtKB-SubCell"/>
</dbReference>
<feature type="domain" description="Importin N-terminal" evidence="9">
    <location>
        <begin position="6"/>
        <end position="72"/>
    </location>
</feature>
<accession>A0A4P9XJE3</accession>
<organism evidence="11 12">
    <name type="scientific">Thamnocephalis sphaerospora</name>
    <dbReference type="NCBI Taxonomy" id="78915"/>
    <lineage>
        <taxon>Eukaryota</taxon>
        <taxon>Fungi</taxon>
        <taxon>Fungi incertae sedis</taxon>
        <taxon>Zoopagomycota</taxon>
        <taxon>Zoopagomycotina</taxon>
        <taxon>Zoopagomycetes</taxon>
        <taxon>Zoopagales</taxon>
        <taxon>Sigmoideomycetaceae</taxon>
        <taxon>Thamnocephalis</taxon>
    </lineage>
</organism>
<evidence type="ECO:0000256" key="2">
    <source>
        <dbReference type="ARBA" id="ARBA00009466"/>
    </source>
</evidence>
<evidence type="ECO:0000313" key="12">
    <source>
        <dbReference type="Proteomes" id="UP000271241"/>
    </source>
</evidence>
<evidence type="ECO:0000256" key="3">
    <source>
        <dbReference type="ARBA" id="ARBA00018928"/>
    </source>
</evidence>
<dbReference type="InterPro" id="IPR011989">
    <property type="entry name" value="ARM-like"/>
</dbReference>
<dbReference type="AlphaFoldDB" id="A0A4P9XJE3"/>
<keyword evidence="6 8" id="KW-0694">RNA-binding</keyword>
<reference evidence="12" key="1">
    <citation type="journal article" date="2018" name="Nat. Microbiol.">
        <title>Leveraging single-cell genomics to expand the fungal tree of life.</title>
        <authorList>
            <person name="Ahrendt S.R."/>
            <person name="Quandt C.A."/>
            <person name="Ciobanu D."/>
            <person name="Clum A."/>
            <person name="Salamov A."/>
            <person name="Andreopoulos B."/>
            <person name="Cheng J.F."/>
            <person name="Woyke T."/>
            <person name="Pelin A."/>
            <person name="Henrissat B."/>
            <person name="Reynolds N.K."/>
            <person name="Benny G.L."/>
            <person name="Smith M.E."/>
            <person name="James T.Y."/>
            <person name="Grigoriev I.V."/>
        </authorList>
    </citation>
    <scope>NUCLEOTIDE SEQUENCE [LARGE SCALE GENOMIC DNA]</scope>
    <source>
        <strain evidence="12">RSA 1356</strain>
    </source>
</reference>
<dbReference type="Pfam" id="PF08389">
    <property type="entry name" value="Xpo1"/>
    <property type="match status" value="1"/>
</dbReference>
<sequence length="216" mass="24652">MISPQATSYCEQLRASQDGWQLCLSLFARDPKSSQEARLFSLQVVEEVLASRFNELSQDQIQQLRQTLLGFLQREYVVNAGASIDNEPIFLRNKLAHTVVLLFVRTYLKDWNAFFNEMLMLAAEASASSDGGNMLQPRIVDFLLRVWMNIDEECVSMLVPRSKGDLDHNTLVKDQMREGDVQLLAQHWLQVLDSFHVREPQLAGMCLKVIGAYISE</sequence>
<dbReference type="Gene3D" id="1.25.10.10">
    <property type="entry name" value="Leucine-rich Repeat Variant"/>
    <property type="match status" value="1"/>
</dbReference>
<dbReference type="GO" id="GO:0005643">
    <property type="term" value="C:nuclear pore"/>
    <property type="evidence" value="ECO:0007669"/>
    <property type="project" value="TreeGrafter"/>
</dbReference>
<dbReference type="Proteomes" id="UP000271241">
    <property type="component" value="Unassembled WGS sequence"/>
</dbReference>
<evidence type="ECO:0000256" key="8">
    <source>
        <dbReference type="RuleBase" id="RU366037"/>
    </source>
</evidence>
<comment type="similarity">
    <text evidence="2 8">Belongs to the exportin family.</text>
</comment>
<name>A0A4P9XJE3_9FUNG</name>
<evidence type="ECO:0000256" key="5">
    <source>
        <dbReference type="ARBA" id="ARBA00022555"/>
    </source>
</evidence>
<dbReference type="GO" id="GO:0000049">
    <property type="term" value="F:tRNA binding"/>
    <property type="evidence" value="ECO:0007669"/>
    <property type="project" value="UniProtKB-UniRule"/>
</dbReference>
<evidence type="ECO:0000256" key="6">
    <source>
        <dbReference type="ARBA" id="ARBA00022884"/>
    </source>
</evidence>
<feature type="domain" description="Exportin-1/Importin-beta-like" evidence="10">
    <location>
        <begin position="90"/>
        <end position="216"/>
    </location>
</feature>
<gene>
    <name evidence="11" type="ORF">THASP1DRAFT_32285</name>
</gene>
<dbReference type="GO" id="GO:0016363">
    <property type="term" value="C:nuclear matrix"/>
    <property type="evidence" value="ECO:0007669"/>
    <property type="project" value="TreeGrafter"/>
</dbReference>
<keyword evidence="8" id="KW-0813">Transport</keyword>
<dbReference type="GO" id="GO:0031267">
    <property type="term" value="F:small GTPase binding"/>
    <property type="evidence" value="ECO:0007669"/>
    <property type="project" value="InterPro"/>
</dbReference>
<dbReference type="SUPFAM" id="SSF48371">
    <property type="entry name" value="ARM repeat"/>
    <property type="match status" value="1"/>
</dbReference>
<dbReference type="InterPro" id="IPR001494">
    <property type="entry name" value="Importin-beta_N"/>
</dbReference>
<dbReference type="GO" id="GO:0006886">
    <property type="term" value="P:intracellular protein transport"/>
    <property type="evidence" value="ECO:0007669"/>
    <property type="project" value="InterPro"/>
</dbReference>
<keyword evidence="12" id="KW-1185">Reference proteome</keyword>
<dbReference type="PANTHER" id="PTHR15952:SF11">
    <property type="entry name" value="EXPORTIN-T"/>
    <property type="match status" value="1"/>
</dbReference>
<keyword evidence="5 8" id="KW-0820">tRNA-binding</keyword>
<dbReference type="Pfam" id="PF03810">
    <property type="entry name" value="IBN_N"/>
    <property type="match status" value="1"/>
</dbReference>
<comment type="function">
    <text evidence="8">tRNA nucleus export receptor which facilitates tRNA translocation across the nuclear pore complex.</text>
</comment>
<dbReference type="OrthoDB" id="26399at2759"/>
<dbReference type="InterPro" id="IPR016024">
    <property type="entry name" value="ARM-type_fold"/>
</dbReference>
<dbReference type="STRING" id="78915.A0A4P9XJE3"/>
<evidence type="ECO:0000256" key="7">
    <source>
        <dbReference type="ARBA" id="ARBA00023242"/>
    </source>
</evidence>
<evidence type="ECO:0000259" key="10">
    <source>
        <dbReference type="Pfam" id="PF08389"/>
    </source>
</evidence>
<keyword evidence="7 8" id="KW-0539">Nucleus</keyword>
<keyword evidence="4 8" id="KW-0963">Cytoplasm</keyword>
<evidence type="ECO:0000256" key="1">
    <source>
        <dbReference type="ARBA" id="ARBA00004496"/>
    </source>
</evidence>
<comment type="subcellular location">
    <subcellularLocation>
        <location evidence="1 8">Cytoplasm</location>
    </subcellularLocation>
    <subcellularLocation>
        <location evidence="8">Nucleus</location>
    </subcellularLocation>
    <text evidence="8">Shuttles between the nucleus and the cytoplasm.</text>
</comment>
<evidence type="ECO:0000256" key="4">
    <source>
        <dbReference type="ARBA" id="ARBA00022490"/>
    </source>
</evidence>
<dbReference type="InterPro" id="IPR013598">
    <property type="entry name" value="Exportin-1/Importin-b-like"/>
</dbReference>
<dbReference type="GO" id="GO:0071528">
    <property type="term" value="P:tRNA re-export from nucleus"/>
    <property type="evidence" value="ECO:0007669"/>
    <property type="project" value="UniProtKB-UniRule"/>
</dbReference>